<gene>
    <name evidence="1" type="ORF">HELGO_WM62788</name>
</gene>
<organism evidence="1">
    <name type="scientific">uncultured Sulfurovum sp</name>
    <dbReference type="NCBI Taxonomy" id="269237"/>
    <lineage>
        <taxon>Bacteria</taxon>
        <taxon>Pseudomonadati</taxon>
        <taxon>Campylobacterota</taxon>
        <taxon>Epsilonproteobacteria</taxon>
        <taxon>Campylobacterales</taxon>
        <taxon>Sulfurovaceae</taxon>
        <taxon>Sulfurovum</taxon>
        <taxon>environmental samples</taxon>
    </lineage>
</organism>
<evidence type="ECO:0000313" key="1">
    <source>
        <dbReference type="EMBL" id="CAA6825462.1"/>
    </source>
</evidence>
<feature type="non-terminal residue" evidence="1">
    <location>
        <position position="46"/>
    </location>
</feature>
<name>A0A6S6TXZ2_9BACT</name>
<dbReference type="EMBL" id="CACVAR010000390">
    <property type="protein sequence ID" value="CAA6825462.1"/>
    <property type="molecule type" value="Genomic_DNA"/>
</dbReference>
<sequence length="46" mass="5202">MGIIIVEHNGINAKIVKQYLCGNTKKKEKTPKHKLKSKIMDCYAEG</sequence>
<proteinExistence type="predicted"/>
<accession>A0A6S6TXZ2</accession>
<dbReference type="AlphaFoldDB" id="A0A6S6TXZ2"/>
<reference evidence="1" key="1">
    <citation type="submission" date="2020-01" db="EMBL/GenBank/DDBJ databases">
        <authorList>
            <person name="Meier V. D."/>
            <person name="Meier V D."/>
        </authorList>
    </citation>
    <scope>NUCLEOTIDE SEQUENCE</scope>
    <source>
        <strain evidence="1">HLG_WM_MAG_03</strain>
    </source>
</reference>
<protein>
    <submittedName>
        <fullName evidence="1">Uncharacterized protein</fullName>
    </submittedName>
</protein>